<dbReference type="AlphaFoldDB" id="A0A0K0DUG5"/>
<evidence type="ECO:0000313" key="4">
    <source>
        <dbReference type="WBParaSite" id="TCONS_00008457.p1"/>
    </source>
</evidence>
<dbReference type="WBParaSite" id="SSTP_0000087800.1">
    <property type="protein sequence ID" value="SSTP_0000087800.1"/>
    <property type="gene ID" value="SSTP_0000087800"/>
</dbReference>
<dbReference type="Gene3D" id="2.60.40.10">
    <property type="entry name" value="Immunoglobulins"/>
    <property type="match status" value="1"/>
</dbReference>
<protein>
    <submittedName>
        <fullName evidence="3 4">MSP domain-containing protein</fullName>
    </submittedName>
</protein>
<keyword evidence="1" id="KW-0472">Membrane</keyword>
<accession>A0A0K0DUG5</accession>
<evidence type="ECO:0000256" key="1">
    <source>
        <dbReference type="SAM" id="Phobius"/>
    </source>
</evidence>
<dbReference type="SUPFAM" id="SSF49354">
    <property type="entry name" value="PapD-like"/>
    <property type="match status" value="1"/>
</dbReference>
<dbReference type="Proteomes" id="UP000035681">
    <property type="component" value="Unplaced"/>
</dbReference>
<dbReference type="InterPro" id="IPR013783">
    <property type="entry name" value="Ig-like_fold"/>
</dbReference>
<evidence type="ECO:0000313" key="3">
    <source>
        <dbReference type="WBParaSite" id="SSTP_0000087800.1"/>
    </source>
</evidence>
<keyword evidence="1" id="KW-1133">Transmembrane helix</keyword>
<feature type="transmembrane region" description="Helical" evidence="1">
    <location>
        <begin position="6"/>
        <end position="27"/>
    </location>
</feature>
<dbReference type="InterPro" id="IPR008962">
    <property type="entry name" value="PapD-like_sf"/>
</dbReference>
<organism evidence="3">
    <name type="scientific">Strongyloides stercoralis</name>
    <name type="common">Threadworm</name>
    <dbReference type="NCBI Taxonomy" id="6248"/>
    <lineage>
        <taxon>Eukaryota</taxon>
        <taxon>Metazoa</taxon>
        <taxon>Ecdysozoa</taxon>
        <taxon>Nematoda</taxon>
        <taxon>Chromadorea</taxon>
        <taxon>Rhabditida</taxon>
        <taxon>Tylenchina</taxon>
        <taxon>Panagrolaimomorpha</taxon>
        <taxon>Strongyloidoidea</taxon>
        <taxon>Strongyloididae</taxon>
        <taxon>Strongyloides</taxon>
    </lineage>
</organism>
<proteinExistence type="predicted"/>
<dbReference type="WBParaSite" id="TCONS_00008457.p1">
    <property type="protein sequence ID" value="TCONS_00008457.p1"/>
    <property type="gene ID" value="XLOC_006403"/>
</dbReference>
<keyword evidence="2" id="KW-1185">Reference proteome</keyword>
<reference evidence="3" key="1">
    <citation type="submission" date="2015-08" db="UniProtKB">
        <authorList>
            <consortium name="WormBaseParasite"/>
        </authorList>
    </citation>
    <scope>IDENTIFICATION</scope>
</reference>
<evidence type="ECO:0000313" key="2">
    <source>
        <dbReference type="Proteomes" id="UP000035681"/>
    </source>
</evidence>
<sequence length="237" mass="28286">MSHFNHTVIVCVVFFTLFSTIFIMFLFRKKKKQKKRKKDEDSNIESIDKNIESKIVSSSYYKSINKDQFEMKSTPITESIDEDNIIIVNNEERSLNINDFLNVTPDPILMDENDTGISYITNYDKELWICYRILASYPLNYVITNSMGFIKPQDTIKILIKFISSSDNTNSVYCFAEEHAIMIQWFFLSESEVNYGPKYFFIRKYRKSNWRSKVIRCIFIDNYRQNEMTKKQFQKTH</sequence>
<name>A0A0K0DUG5_STRER</name>
<keyword evidence="1" id="KW-0812">Transmembrane</keyword>